<evidence type="ECO:0000256" key="1">
    <source>
        <dbReference type="SAM" id="SignalP"/>
    </source>
</evidence>
<keyword evidence="1" id="KW-0732">Signal</keyword>
<proteinExistence type="predicted"/>
<name>A0A0A9AP27_ARUDO</name>
<dbReference type="EMBL" id="GBRH01244411">
    <property type="protein sequence ID" value="JAD53484.1"/>
    <property type="molecule type" value="Transcribed_RNA"/>
</dbReference>
<feature type="signal peptide" evidence="1">
    <location>
        <begin position="1"/>
        <end position="19"/>
    </location>
</feature>
<reference evidence="2" key="2">
    <citation type="journal article" date="2015" name="Data Brief">
        <title>Shoot transcriptome of the giant reed, Arundo donax.</title>
        <authorList>
            <person name="Barrero R.A."/>
            <person name="Guerrero F.D."/>
            <person name="Moolhuijzen P."/>
            <person name="Goolsby J.A."/>
            <person name="Tidwell J."/>
            <person name="Bellgard S.E."/>
            <person name="Bellgard M.I."/>
        </authorList>
    </citation>
    <scope>NUCLEOTIDE SEQUENCE</scope>
    <source>
        <tissue evidence="2">Shoot tissue taken approximately 20 cm above the soil surface</tissue>
    </source>
</reference>
<sequence>MTLLSCEVLLLLYCKERHASGVTSSSCGHSDSHQISQSFLWPSTCLSQFLYCRYDCPVSVLPL</sequence>
<dbReference type="AlphaFoldDB" id="A0A0A9AP27"/>
<evidence type="ECO:0000313" key="2">
    <source>
        <dbReference type="EMBL" id="JAD53484.1"/>
    </source>
</evidence>
<feature type="chain" id="PRO_5002045493" evidence="1">
    <location>
        <begin position="20"/>
        <end position="63"/>
    </location>
</feature>
<accession>A0A0A9AP27</accession>
<reference evidence="2" key="1">
    <citation type="submission" date="2014-09" db="EMBL/GenBank/DDBJ databases">
        <authorList>
            <person name="Magalhaes I.L.F."/>
            <person name="Oliveira U."/>
            <person name="Santos F.R."/>
            <person name="Vidigal T.H.D.A."/>
            <person name="Brescovit A.D."/>
            <person name="Santos A.J."/>
        </authorList>
    </citation>
    <scope>NUCLEOTIDE SEQUENCE</scope>
    <source>
        <tissue evidence="2">Shoot tissue taken approximately 20 cm above the soil surface</tissue>
    </source>
</reference>
<protein>
    <submittedName>
        <fullName evidence="2">Uncharacterized protein</fullName>
    </submittedName>
</protein>
<organism evidence="2">
    <name type="scientific">Arundo donax</name>
    <name type="common">Giant reed</name>
    <name type="synonym">Donax arundinaceus</name>
    <dbReference type="NCBI Taxonomy" id="35708"/>
    <lineage>
        <taxon>Eukaryota</taxon>
        <taxon>Viridiplantae</taxon>
        <taxon>Streptophyta</taxon>
        <taxon>Embryophyta</taxon>
        <taxon>Tracheophyta</taxon>
        <taxon>Spermatophyta</taxon>
        <taxon>Magnoliopsida</taxon>
        <taxon>Liliopsida</taxon>
        <taxon>Poales</taxon>
        <taxon>Poaceae</taxon>
        <taxon>PACMAD clade</taxon>
        <taxon>Arundinoideae</taxon>
        <taxon>Arundineae</taxon>
        <taxon>Arundo</taxon>
    </lineage>
</organism>